<protein>
    <submittedName>
        <fullName evidence="3">Transposase</fullName>
    </submittedName>
</protein>
<dbReference type="NCBIfam" id="NF033542">
    <property type="entry name" value="transpos_IS110"/>
    <property type="match status" value="1"/>
</dbReference>
<dbReference type="InterPro" id="IPR047650">
    <property type="entry name" value="Transpos_IS110"/>
</dbReference>
<dbReference type="EMBL" id="FRBK01000033">
    <property type="protein sequence ID" value="SHN30773.1"/>
    <property type="molecule type" value="Genomic_DNA"/>
</dbReference>
<evidence type="ECO:0000313" key="3">
    <source>
        <dbReference type="EMBL" id="SHN30773.1"/>
    </source>
</evidence>
<feature type="domain" description="Transposase IS110-like N-terminal" evidence="1">
    <location>
        <begin position="11"/>
        <end position="156"/>
    </location>
</feature>
<dbReference type="AlphaFoldDB" id="A0A9X8N8X7"/>
<evidence type="ECO:0000313" key="4">
    <source>
        <dbReference type="Proteomes" id="UP000184388"/>
    </source>
</evidence>
<accession>A0A9X8N8X7</accession>
<organism evidence="3 4">
    <name type="scientific">Streptomyces yunnanensis</name>
    <dbReference type="NCBI Taxonomy" id="156453"/>
    <lineage>
        <taxon>Bacteria</taxon>
        <taxon>Bacillati</taxon>
        <taxon>Actinomycetota</taxon>
        <taxon>Actinomycetes</taxon>
        <taxon>Kitasatosporales</taxon>
        <taxon>Streptomycetaceae</taxon>
        <taxon>Streptomyces</taxon>
    </lineage>
</organism>
<dbReference type="Pfam" id="PF02371">
    <property type="entry name" value="Transposase_20"/>
    <property type="match status" value="1"/>
</dbReference>
<dbReference type="InterPro" id="IPR003346">
    <property type="entry name" value="Transposase_20"/>
</dbReference>
<dbReference type="PANTHER" id="PTHR33055">
    <property type="entry name" value="TRANSPOSASE FOR INSERTION SEQUENCE ELEMENT IS1111A"/>
    <property type="match status" value="1"/>
</dbReference>
<evidence type="ECO:0000259" key="1">
    <source>
        <dbReference type="Pfam" id="PF01548"/>
    </source>
</evidence>
<dbReference type="Pfam" id="PF01548">
    <property type="entry name" value="DEDD_Tnp_IS110"/>
    <property type="match status" value="1"/>
</dbReference>
<dbReference type="GO" id="GO:0006313">
    <property type="term" value="P:DNA transposition"/>
    <property type="evidence" value="ECO:0007669"/>
    <property type="project" value="InterPro"/>
</dbReference>
<dbReference type="RefSeq" id="WP_073449719.1">
    <property type="nucleotide sequence ID" value="NZ_FRBK01000033.1"/>
</dbReference>
<evidence type="ECO:0000259" key="2">
    <source>
        <dbReference type="Pfam" id="PF02371"/>
    </source>
</evidence>
<dbReference type="PANTHER" id="PTHR33055:SF16">
    <property type="entry name" value="TRANSPOSASE FOR INSERTION SEQUENCE ELEMENT IS1547"/>
    <property type="match status" value="1"/>
</dbReference>
<comment type="caution">
    <text evidence="3">The sequence shown here is derived from an EMBL/GenBank/DDBJ whole genome shotgun (WGS) entry which is preliminary data.</text>
</comment>
<feature type="domain" description="Transposase IS116/IS110/IS902 C-terminal" evidence="2">
    <location>
        <begin position="229"/>
        <end position="312"/>
    </location>
</feature>
<dbReference type="GO" id="GO:0003677">
    <property type="term" value="F:DNA binding"/>
    <property type="evidence" value="ECO:0007669"/>
    <property type="project" value="InterPro"/>
</dbReference>
<dbReference type="InterPro" id="IPR002525">
    <property type="entry name" value="Transp_IS110-like_N"/>
</dbReference>
<gene>
    <name evidence="3" type="ORF">SAMN05216268_13311</name>
</gene>
<dbReference type="GO" id="GO:0004803">
    <property type="term" value="F:transposase activity"/>
    <property type="evidence" value="ECO:0007669"/>
    <property type="project" value="InterPro"/>
</dbReference>
<reference evidence="4" key="1">
    <citation type="submission" date="2016-11" db="EMBL/GenBank/DDBJ databases">
        <authorList>
            <person name="Jaros S."/>
            <person name="Januszkiewicz K."/>
            <person name="Wedrychowicz H."/>
        </authorList>
    </citation>
    <scope>NUCLEOTIDE SEQUENCE [LARGE SCALE GENOMIC DNA]</scope>
    <source>
        <strain evidence="4">CGMCC 4.3555</strain>
    </source>
</reference>
<sequence length="355" mass="38182">MTDQRPDVFGGVDTHADTHHAAVVDPIGRHLGDAQFPTTSDGYRALLARLHSFGTVLAVGVEGTGSYGTQLARVLAAAGLQVFDINRPDRRMRRQLGKSDPIDAYAAAEAVASGRVGIVPKTHAGAAEGLRVLHNARTSAMKARTQAINQIRSLLVTAPDTLRSQLRGLAPAELISLCARLRPTPNLADPTAAAKFALRRLARRYQDLAGEISDYDVELTALAGQAAPTLLAVNGVGPETAARLLAAVGDNPERLRSEAAFAHLCGAAPLPASSGRRDRHRLNRGGNRSANAALYRIAVVRMQHDRRTRGYVARRTAQGLQKKDIIRCLKRYIAREVFRALTCTNITKTDFTQGA</sequence>
<name>A0A9X8N8X7_9ACTN</name>
<dbReference type="Proteomes" id="UP000184388">
    <property type="component" value="Unassembled WGS sequence"/>
</dbReference>
<proteinExistence type="predicted"/>